<name>A0A344TFU0_9BACT</name>
<evidence type="ECO:0000313" key="2">
    <source>
        <dbReference type="Proteomes" id="UP000251993"/>
    </source>
</evidence>
<dbReference type="OrthoDB" id="1117601at2"/>
<evidence type="ECO:0000313" key="1">
    <source>
        <dbReference type="EMBL" id="AXE17511.1"/>
    </source>
</evidence>
<dbReference type="AlphaFoldDB" id="A0A344TFU0"/>
<dbReference type="RefSeq" id="WP_114066296.1">
    <property type="nucleotide sequence ID" value="NZ_CP030850.1"/>
</dbReference>
<accession>A0A344TFU0</accession>
<gene>
    <name evidence="1" type="ORF">DR864_07095</name>
</gene>
<reference evidence="1 2" key="1">
    <citation type="submission" date="2018-07" db="EMBL/GenBank/DDBJ databases">
        <title>Genome sequencing of Runella.</title>
        <authorList>
            <person name="Baek M.-G."/>
            <person name="Yi H."/>
        </authorList>
    </citation>
    <scope>NUCLEOTIDE SEQUENCE [LARGE SCALE GENOMIC DNA]</scope>
    <source>
        <strain evidence="1 2">HYN0085</strain>
    </source>
</reference>
<proteinExistence type="predicted"/>
<sequence length="179" mass="20258">MDIILGIGSRVRHAEFGEGVVINVKSNGYTITFLQHGAKVIKINAPLEIIDAVELDTDLVSMFDVEQTLNKVLQKWMDATEAIPLGDKWKGGKIILKPGRHDLSSKEMAIDSFFHKIVMVRDRLRVLEQRVNASNLNDEEKVNIQQYITKIYGSMTSFNLLFKHPEHYFVGEKTNGDTA</sequence>
<keyword evidence="2" id="KW-1185">Reference proteome</keyword>
<organism evidence="1 2">
    <name type="scientific">Runella rosea</name>
    <dbReference type="NCBI Taxonomy" id="2259595"/>
    <lineage>
        <taxon>Bacteria</taxon>
        <taxon>Pseudomonadati</taxon>
        <taxon>Bacteroidota</taxon>
        <taxon>Cytophagia</taxon>
        <taxon>Cytophagales</taxon>
        <taxon>Spirosomataceae</taxon>
        <taxon>Runella</taxon>
    </lineage>
</organism>
<dbReference type="KEGG" id="run:DR864_07095"/>
<dbReference type="Proteomes" id="UP000251993">
    <property type="component" value="Chromosome"/>
</dbReference>
<protein>
    <submittedName>
        <fullName evidence="1">Uncharacterized protein</fullName>
    </submittedName>
</protein>
<dbReference type="EMBL" id="CP030850">
    <property type="protein sequence ID" value="AXE17511.1"/>
    <property type="molecule type" value="Genomic_DNA"/>
</dbReference>